<reference evidence="6" key="2">
    <citation type="submission" date="2015-01" db="EMBL/GenBank/DDBJ databases">
        <title>Evolutionary Origins and Diversification of the Mycorrhizal Mutualists.</title>
        <authorList>
            <consortium name="DOE Joint Genome Institute"/>
            <consortium name="Mycorrhizal Genomics Consortium"/>
            <person name="Kohler A."/>
            <person name="Kuo A."/>
            <person name="Nagy L.G."/>
            <person name="Floudas D."/>
            <person name="Copeland A."/>
            <person name="Barry K.W."/>
            <person name="Cichocki N."/>
            <person name="Veneault-Fourrey C."/>
            <person name="LaButti K."/>
            <person name="Lindquist E.A."/>
            <person name="Lipzen A."/>
            <person name="Lundell T."/>
            <person name="Morin E."/>
            <person name="Murat C."/>
            <person name="Riley R."/>
            <person name="Ohm R."/>
            <person name="Sun H."/>
            <person name="Tunlid A."/>
            <person name="Henrissat B."/>
            <person name="Grigoriev I.V."/>
            <person name="Hibbett D.S."/>
            <person name="Martin F."/>
        </authorList>
    </citation>
    <scope>NUCLEOTIDE SEQUENCE [LARGE SCALE GENOMIC DNA]</scope>
    <source>
        <strain evidence="6">Zn</strain>
    </source>
</reference>
<dbReference type="Proteomes" id="UP000054321">
    <property type="component" value="Unassembled WGS sequence"/>
</dbReference>
<evidence type="ECO:0000313" key="5">
    <source>
        <dbReference type="EMBL" id="KIM93322.1"/>
    </source>
</evidence>
<evidence type="ECO:0000256" key="3">
    <source>
        <dbReference type="ARBA" id="ARBA00022833"/>
    </source>
</evidence>
<comment type="similarity">
    <text evidence="1">Belongs to the Gfa family.</text>
</comment>
<dbReference type="OrthoDB" id="2993351at2759"/>
<dbReference type="EMBL" id="KN832896">
    <property type="protein sequence ID" value="KIM93322.1"/>
    <property type="molecule type" value="Genomic_DNA"/>
</dbReference>
<dbReference type="HOGENOM" id="CLU_055491_0_0_1"/>
<protein>
    <recommendedName>
        <fullName evidence="4">CENP-V/GFA domain-containing protein</fullName>
    </recommendedName>
</protein>
<dbReference type="InParanoid" id="A0A0C3CUC9"/>
<dbReference type="PANTHER" id="PTHR28620:SF1">
    <property type="entry name" value="CENP-V_GFA DOMAIN-CONTAINING PROTEIN"/>
    <property type="match status" value="1"/>
</dbReference>
<evidence type="ECO:0000313" key="6">
    <source>
        <dbReference type="Proteomes" id="UP000054321"/>
    </source>
</evidence>
<dbReference type="GO" id="GO:0046872">
    <property type="term" value="F:metal ion binding"/>
    <property type="evidence" value="ECO:0007669"/>
    <property type="project" value="UniProtKB-KW"/>
</dbReference>
<accession>A0A0C3CUC9</accession>
<dbReference type="AlphaFoldDB" id="A0A0C3CUC9"/>
<gene>
    <name evidence="5" type="ORF">OIDMADRAFT_78264</name>
</gene>
<evidence type="ECO:0000256" key="1">
    <source>
        <dbReference type="ARBA" id="ARBA00005495"/>
    </source>
</evidence>
<keyword evidence="3" id="KW-0862">Zinc</keyword>
<dbReference type="Gene3D" id="2.170.150.70">
    <property type="match status" value="2"/>
</dbReference>
<dbReference type="InterPro" id="IPR011057">
    <property type="entry name" value="Mss4-like_sf"/>
</dbReference>
<keyword evidence="2" id="KW-0479">Metal-binding</keyword>
<name>A0A0C3CUC9_OIDMZ</name>
<sequence length="273" mass="30841">MSKETSEIKTYHGNCHCGSFKFNIQIPGLKIINECNCNMCHKKSHKWVFPAIQFTIEKGEGSLQVYKPAMCELTQKFCPTCGSTVMGVRYGASSIRDIAINARTLRNVDIWTLESQSFDSRSLELPYFHPKFTGSEPTPEIEGLKLYTGACHCGAVTLAVKAKPFPIKGQPVPEVSEYIQECKCSICIRNGTTFIYPHLSQVSIYNAPENLVTYMFGRKLQKHMFCRTCGISVCIEKTSPPKEVAVLWPDAKQEIWPMILPINLRILDCVEWD</sequence>
<evidence type="ECO:0000256" key="2">
    <source>
        <dbReference type="ARBA" id="ARBA00022723"/>
    </source>
</evidence>
<evidence type="ECO:0000259" key="4">
    <source>
        <dbReference type="PROSITE" id="PS51891"/>
    </source>
</evidence>
<dbReference type="SUPFAM" id="SSF51316">
    <property type="entry name" value="Mss4-like"/>
    <property type="match status" value="2"/>
</dbReference>
<dbReference type="InterPro" id="IPR006913">
    <property type="entry name" value="CENP-V/GFA"/>
</dbReference>
<dbReference type="InterPro" id="IPR052355">
    <property type="entry name" value="CENP-V-like"/>
</dbReference>
<dbReference type="STRING" id="913774.A0A0C3CUC9"/>
<feature type="domain" description="CENP-V/GFA" evidence="4">
    <location>
        <begin position="11"/>
        <end position="119"/>
    </location>
</feature>
<reference evidence="5 6" key="1">
    <citation type="submission" date="2014-04" db="EMBL/GenBank/DDBJ databases">
        <authorList>
            <consortium name="DOE Joint Genome Institute"/>
            <person name="Kuo A."/>
            <person name="Martino E."/>
            <person name="Perotto S."/>
            <person name="Kohler A."/>
            <person name="Nagy L.G."/>
            <person name="Floudas D."/>
            <person name="Copeland A."/>
            <person name="Barry K.W."/>
            <person name="Cichocki N."/>
            <person name="Veneault-Fourrey C."/>
            <person name="LaButti K."/>
            <person name="Lindquist E.A."/>
            <person name="Lipzen A."/>
            <person name="Lundell T."/>
            <person name="Morin E."/>
            <person name="Murat C."/>
            <person name="Sun H."/>
            <person name="Tunlid A."/>
            <person name="Henrissat B."/>
            <person name="Grigoriev I.V."/>
            <person name="Hibbett D.S."/>
            <person name="Martin F."/>
            <person name="Nordberg H.P."/>
            <person name="Cantor M.N."/>
            <person name="Hua S.X."/>
        </authorList>
    </citation>
    <scope>NUCLEOTIDE SEQUENCE [LARGE SCALE GENOMIC DNA]</scope>
    <source>
        <strain evidence="5 6">Zn</strain>
    </source>
</reference>
<dbReference type="PANTHER" id="PTHR28620">
    <property type="entry name" value="CENTROMERE PROTEIN V"/>
    <property type="match status" value="1"/>
</dbReference>
<dbReference type="Pfam" id="PF04828">
    <property type="entry name" value="GFA"/>
    <property type="match status" value="2"/>
</dbReference>
<organism evidence="5 6">
    <name type="scientific">Oidiodendron maius (strain Zn)</name>
    <dbReference type="NCBI Taxonomy" id="913774"/>
    <lineage>
        <taxon>Eukaryota</taxon>
        <taxon>Fungi</taxon>
        <taxon>Dikarya</taxon>
        <taxon>Ascomycota</taxon>
        <taxon>Pezizomycotina</taxon>
        <taxon>Leotiomycetes</taxon>
        <taxon>Leotiomycetes incertae sedis</taxon>
        <taxon>Myxotrichaceae</taxon>
        <taxon>Oidiodendron</taxon>
    </lineage>
</organism>
<feature type="non-terminal residue" evidence="5">
    <location>
        <position position="273"/>
    </location>
</feature>
<dbReference type="GO" id="GO:0016846">
    <property type="term" value="F:carbon-sulfur lyase activity"/>
    <property type="evidence" value="ECO:0007669"/>
    <property type="project" value="InterPro"/>
</dbReference>
<dbReference type="PROSITE" id="PS51891">
    <property type="entry name" value="CENP_V_GFA"/>
    <property type="match status" value="2"/>
</dbReference>
<feature type="domain" description="CENP-V/GFA" evidence="4">
    <location>
        <begin position="147"/>
        <end position="273"/>
    </location>
</feature>
<proteinExistence type="inferred from homology"/>
<keyword evidence="6" id="KW-1185">Reference proteome</keyword>